<feature type="compositionally biased region" description="Basic and acidic residues" evidence="1">
    <location>
        <begin position="749"/>
        <end position="765"/>
    </location>
</feature>
<accession>A0ABM1BWI6</accession>
<protein>
    <submittedName>
        <fullName evidence="4">Uncharacterized protein LOC106473900 isoform X1</fullName>
    </submittedName>
</protein>
<keyword evidence="3" id="KW-1185">Reference proteome</keyword>
<feature type="region of interest" description="Disordered" evidence="1">
    <location>
        <begin position="1074"/>
        <end position="1098"/>
    </location>
</feature>
<evidence type="ECO:0000256" key="2">
    <source>
        <dbReference type="SAM" id="Phobius"/>
    </source>
</evidence>
<dbReference type="Proteomes" id="UP000694941">
    <property type="component" value="Unplaced"/>
</dbReference>
<feature type="transmembrane region" description="Helical" evidence="2">
    <location>
        <begin position="192"/>
        <end position="213"/>
    </location>
</feature>
<keyword evidence="2" id="KW-1133">Transmembrane helix</keyword>
<reference evidence="4" key="1">
    <citation type="submission" date="2025-08" db="UniProtKB">
        <authorList>
            <consortium name="RefSeq"/>
        </authorList>
    </citation>
    <scope>IDENTIFICATION</scope>
    <source>
        <tissue evidence="4">Muscle</tissue>
    </source>
</reference>
<name>A0ABM1BWI6_LIMPO</name>
<evidence type="ECO:0000313" key="3">
    <source>
        <dbReference type="Proteomes" id="UP000694941"/>
    </source>
</evidence>
<dbReference type="GeneID" id="106473900"/>
<evidence type="ECO:0000256" key="1">
    <source>
        <dbReference type="SAM" id="MobiDB-lite"/>
    </source>
</evidence>
<sequence>METERNRKKFYLIIIAVLVGCVVILGPKLIFSSIQSTSLSTVKNDRNEASCQCGILFESDVADYPNIVQLCDMLSIGDVSQSHLKKKKFQKNVDGPLRKIEKCKRELPKFCEQELKRVALSGTLLGGLNEKQVNILHSCSKQTDERRKLKHRKHYSYGNRKDRFQGYKPYFRQVIDSESSSPFQADSRKKGAMVLATPVFMLGVAVFFFYVFFKFVLKENSSEEEADISTDHEREFDSPHQEVDSKKKKTLEDYGNEQVADVLKKALSEVSTKLGKNIEVKVAEETPVIGKQTLEKGLISNVEHLQSDQDESEGSKLSGYDEIKSEESAVFITETTKDLETVKPELLSSELESSESLEVENKDLAEAHLDPYIGKATEVPLSQDANLVKTQTSEDITEFLEKKLSHEESEPVAEAKLIETSEVSKMPVEEVKPIGSEQLIAVEEYICFTNKLSEKNVKAPVESSQAFIVGIPEKTSEELRKISTIENVELVELESAQMSAAEDVMEIPKKTLDETSKLSIEEIIEQVESVQIPAAEEDILKIPGKTLDEISKVSTEEQVELIESVQMSTAEEEIMEIPEKTLDKTSKVYTEERIDLVGPVQMPAAKEKTVEIPEKMLDETSKLSTEERIEQVESAQISTAEGIMEIPEKMLETSEVSTEEKVKLLESVQMPAAKEETVEIPEKMLETSEVSTEEKVEHIESVQMPATEEDIMEIPEKTLDKTSKVSTEERIDLVGPVQMPATEEETVEIPEKMLDETSKLSTEERIEQVESAQISTAEGIMEIPEKMLETSEVSTEEKVELIESVQEPDVEGILDKIDELANISSEEKVESAVQYLQVLVKEVPEKTSEEPIYISEEKVESGLEPSQKLRTDNHEEITTESEKISFEAVVSSIQKDVKILNDDEKRDATGCIILKSGDGIKGSNATGNNLLESGVTREPEGQFLGPIKNTASSYVMIDSLTNTTLDKVTTPYACQKSTNETVRNISSTDQQATLLDSSGEIKLEKFTTGNSDHEEMIVVKDIHQQEDKDITKEASDAESVHKESQKHEEALDFVGSWDKQDILGSKDVQVFLEDKQSSSVEKKEKAEHGAGQLDVSEL</sequence>
<feature type="region of interest" description="Disordered" evidence="1">
    <location>
        <begin position="1027"/>
        <end position="1048"/>
    </location>
</feature>
<keyword evidence="2" id="KW-0812">Transmembrane</keyword>
<feature type="compositionally biased region" description="Basic and acidic residues" evidence="1">
    <location>
        <begin position="229"/>
        <end position="245"/>
    </location>
</feature>
<dbReference type="PROSITE" id="PS51257">
    <property type="entry name" value="PROKAR_LIPOPROTEIN"/>
    <property type="match status" value="1"/>
</dbReference>
<evidence type="ECO:0000313" key="4">
    <source>
        <dbReference type="RefSeq" id="XP_013790037.1"/>
    </source>
</evidence>
<keyword evidence="2" id="KW-0472">Membrane</keyword>
<organism evidence="3 4">
    <name type="scientific">Limulus polyphemus</name>
    <name type="common">Atlantic horseshoe crab</name>
    <dbReference type="NCBI Taxonomy" id="6850"/>
    <lineage>
        <taxon>Eukaryota</taxon>
        <taxon>Metazoa</taxon>
        <taxon>Ecdysozoa</taxon>
        <taxon>Arthropoda</taxon>
        <taxon>Chelicerata</taxon>
        <taxon>Merostomata</taxon>
        <taxon>Xiphosura</taxon>
        <taxon>Limulidae</taxon>
        <taxon>Limulus</taxon>
    </lineage>
</organism>
<dbReference type="RefSeq" id="XP_013790037.1">
    <property type="nucleotide sequence ID" value="XM_013934583.2"/>
</dbReference>
<feature type="region of interest" description="Disordered" evidence="1">
    <location>
        <begin position="740"/>
        <end position="765"/>
    </location>
</feature>
<feature type="region of interest" description="Disordered" evidence="1">
    <location>
        <begin position="226"/>
        <end position="250"/>
    </location>
</feature>
<gene>
    <name evidence="4" type="primary">LOC106473900</name>
</gene>
<feature type="transmembrane region" description="Helical" evidence="2">
    <location>
        <begin position="12"/>
        <end position="31"/>
    </location>
</feature>
<proteinExistence type="predicted"/>
<feature type="compositionally biased region" description="Basic and acidic residues" evidence="1">
    <location>
        <begin position="1074"/>
        <end position="1088"/>
    </location>
</feature>